<proteinExistence type="predicted"/>
<dbReference type="InterPro" id="IPR025855">
    <property type="entry name" value="Replic_Relax"/>
</dbReference>
<sequence length="314" mass="35198">MPYPHTGPTGLGQIAQQATQVLYQHRLVSTRQLHQLITPHHTRAEYLRRQLHTLRTTGLAETVGRRVSGQTELLWWLTEKGAYAVESVGLLPQRPYRMSPEAALGPLQEHTLATVETGLAFVDWARRLGHECGPLDWSPETAHYYRDDSRPGEELSLIPDAVLNYVHTDQKAKQRTLLTYFIEVDRTQMTIARLAQKLHAYSAYHEYTPQPPSGRGTKAGRRTTTTPAWRYRYPAFPRLLLVLTGASASRLTRRIADLRSLAASDPALANTGLRAGVTTLDQLQHRGPFEPIFTPVLGPADPLDAWLRPQPVAA</sequence>
<organism evidence="1 2">
    <name type="scientific">Streptomyces agglomeratus</name>
    <dbReference type="NCBI Taxonomy" id="285458"/>
    <lineage>
        <taxon>Bacteria</taxon>
        <taxon>Bacillati</taxon>
        <taxon>Actinomycetota</taxon>
        <taxon>Actinomycetes</taxon>
        <taxon>Kitasatosporales</taxon>
        <taxon>Streptomycetaceae</taxon>
        <taxon>Streptomyces</taxon>
    </lineage>
</organism>
<accession>A0A1E5NZ35</accession>
<evidence type="ECO:0000313" key="2">
    <source>
        <dbReference type="Proteomes" id="UP000095759"/>
    </source>
</evidence>
<comment type="caution">
    <text evidence="1">The sequence shown here is derived from an EMBL/GenBank/DDBJ whole genome shotgun (WGS) entry which is preliminary data.</text>
</comment>
<dbReference type="EMBL" id="MEHJ01000002">
    <property type="protein sequence ID" value="OEJ21529.1"/>
    <property type="molecule type" value="Genomic_DNA"/>
</dbReference>
<name>A0A1E5NZ35_9ACTN</name>
<evidence type="ECO:0008006" key="3">
    <source>
        <dbReference type="Google" id="ProtNLM"/>
    </source>
</evidence>
<dbReference type="RefSeq" id="WP_069936162.1">
    <property type="nucleotide sequence ID" value="NZ_MEHJ01000002.1"/>
</dbReference>
<evidence type="ECO:0000313" key="1">
    <source>
        <dbReference type="EMBL" id="OEJ21529.1"/>
    </source>
</evidence>
<reference evidence="1 2" key="1">
    <citation type="submission" date="2016-08" db="EMBL/GenBank/DDBJ databases">
        <title>Complete genome sequence of Streptomyces agglomeratus strain 6-3-2, a novel anti-MRSA actinomycete isolated from Wuli of Tebit, China.</title>
        <authorList>
            <person name="Chen X."/>
        </authorList>
    </citation>
    <scope>NUCLEOTIDE SEQUENCE [LARGE SCALE GENOMIC DNA]</scope>
    <source>
        <strain evidence="1 2">6-3-2</strain>
    </source>
</reference>
<dbReference type="Proteomes" id="UP000095759">
    <property type="component" value="Unassembled WGS sequence"/>
</dbReference>
<dbReference type="OrthoDB" id="4067054at2"/>
<keyword evidence="2" id="KW-1185">Reference proteome</keyword>
<gene>
    <name evidence="1" type="ORF">AS594_38985</name>
</gene>
<dbReference type="Pfam" id="PF13814">
    <property type="entry name" value="Replic_Relax"/>
    <property type="match status" value="1"/>
</dbReference>
<dbReference type="AlphaFoldDB" id="A0A1E5NZ35"/>
<protein>
    <recommendedName>
        <fullName evidence="3">Replication-relaxation</fullName>
    </recommendedName>
</protein>